<dbReference type="EMBL" id="BAABAL010000018">
    <property type="protein sequence ID" value="GAA4021475.1"/>
    <property type="molecule type" value="Genomic_DNA"/>
</dbReference>
<keyword evidence="3" id="KW-1185">Reference proteome</keyword>
<dbReference type="PANTHER" id="PTHR43436:SF1">
    <property type="entry name" value="TRANSCRIPTIONAL REGULATORY PROTEIN"/>
    <property type="match status" value="1"/>
</dbReference>
<dbReference type="PANTHER" id="PTHR43436">
    <property type="entry name" value="ARAC-FAMILY TRANSCRIPTIONAL REGULATOR"/>
    <property type="match status" value="1"/>
</dbReference>
<protein>
    <submittedName>
        <fullName evidence="2">Helix-turn-helix domain-containing protein</fullName>
    </submittedName>
</protein>
<evidence type="ECO:0000259" key="1">
    <source>
        <dbReference type="PROSITE" id="PS01124"/>
    </source>
</evidence>
<dbReference type="RefSeq" id="WP_344879797.1">
    <property type="nucleotide sequence ID" value="NZ_BAABAL010000018.1"/>
</dbReference>
<dbReference type="InterPro" id="IPR018060">
    <property type="entry name" value="HTH_AraC"/>
</dbReference>
<feature type="domain" description="HTH araC/xylS-type" evidence="1">
    <location>
        <begin position="133"/>
        <end position="231"/>
    </location>
</feature>
<sequence length="239" mass="25798">MDPAALPETCCAPTLWLLPGRAAYLGPSLRLDTHSGSVHCLALGVDSPFLLSSAETGQRKVRSALITARTPHLVEGDGRMLFCYLDRIGELRSAMAEQHLSVHFGHRDEERFARDPRQAVQDLLGASAGEIDSRVASALRLLRARPDASAAETAAAVNLSTSRFLHLFSEHAATSFRRYRLWARMLRVAEAVNAGANLTTAAVDAGFASPGHFSDAFHTMFGLTASAFLASRTRVITVV</sequence>
<organism evidence="2 3">
    <name type="scientific">Allokutzneria multivorans</name>
    <dbReference type="NCBI Taxonomy" id="1142134"/>
    <lineage>
        <taxon>Bacteria</taxon>
        <taxon>Bacillati</taxon>
        <taxon>Actinomycetota</taxon>
        <taxon>Actinomycetes</taxon>
        <taxon>Pseudonocardiales</taxon>
        <taxon>Pseudonocardiaceae</taxon>
        <taxon>Allokutzneria</taxon>
    </lineage>
</organism>
<reference evidence="3" key="1">
    <citation type="journal article" date="2019" name="Int. J. Syst. Evol. Microbiol.">
        <title>The Global Catalogue of Microorganisms (GCM) 10K type strain sequencing project: providing services to taxonomists for standard genome sequencing and annotation.</title>
        <authorList>
            <consortium name="The Broad Institute Genomics Platform"/>
            <consortium name="The Broad Institute Genome Sequencing Center for Infectious Disease"/>
            <person name="Wu L."/>
            <person name="Ma J."/>
        </authorList>
    </citation>
    <scope>NUCLEOTIDE SEQUENCE [LARGE SCALE GENOMIC DNA]</scope>
    <source>
        <strain evidence="3">JCM 17342</strain>
    </source>
</reference>
<dbReference type="Proteomes" id="UP001501747">
    <property type="component" value="Unassembled WGS sequence"/>
</dbReference>
<gene>
    <name evidence="2" type="ORF">GCM10022247_52070</name>
</gene>
<comment type="caution">
    <text evidence="2">The sequence shown here is derived from an EMBL/GenBank/DDBJ whole genome shotgun (WGS) entry which is preliminary data.</text>
</comment>
<dbReference type="SMART" id="SM00342">
    <property type="entry name" value="HTH_ARAC"/>
    <property type="match status" value="1"/>
</dbReference>
<proteinExistence type="predicted"/>
<evidence type="ECO:0000313" key="2">
    <source>
        <dbReference type="EMBL" id="GAA4021475.1"/>
    </source>
</evidence>
<dbReference type="Gene3D" id="1.10.10.60">
    <property type="entry name" value="Homeodomain-like"/>
    <property type="match status" value="1"/>
</dbReference>
<evidence type="ECO:0000313" key="3">
    <source>
        <dbReference type="Proteomes" id="UP001501747"/>
    </source>
</evidence>
<dbReference type="Pfam" id="PF12833">
    <property type="entry name" value="HTH_18"/>
    <property type="match status" value="1"/>
</dbReference>
<name>A0ABP7T5T3_9PSEU</name>
<accession>A0ABP7T5T3</accession>
<dbReference type="PROSITE" id="PS01124">
    <property type="entry name" value="HTH_ARAC_FAMILY_2"/>
    <property type="match status" value="1"/>
</dbReference>